<dbReference type="AlphaFoldDB" id="A0A1E5RHS4"/>
<organism evidence="10 11">
    <name type="scientific">Hanseniaspora osmophila</name>
    <dbReference type="NCBI Taxonomy" id="56408"/>
    <lineage>
        <taxon>Eukaryota</taxon>
        <taxon>Fungi</taxon>
        <taxon>Dikarya</taxon>
        <taxon>Ascomycota</taxon>
        <taxon>Saccharomycotina</taxon>
        <taxon>Saccharomycetes</taxon>
        <taxon>Saccharomycodales</taxon>
        <taxon>Saccharomycodaceae</taxon>
        <taxon>Hanseniaspora</taxon>
    </lineage>
</organism>
<evidence type="ECO:0000256" key="7">
    <source>
        <dbReference type="ARBA" id="ARBA00023214"/>
    </source>
</evidence>
<feature type="compositionally biased region" description="Polar residues" evidence="8">
    <location>
        <begin position="10"/>
        <end position="26"/>
    </location>
</feature>
<feature type="transmembrane region" description="Helical" evidence="9">
    <location>
        <begin position="402"/>
        <end position="420"/>
    </location>
</feature>
<evidence type="ECO:0000256" key="9">
    <source>
        <dbReference type="SAM" id="Phobius"/>
    </source>
</evidence>
<feature type="transmembrane region" description="Helical" evidence="9">
    <location>
        <begin position="630"/>
        <end position="648"/>
    </location>
</feature>
<dbReference type="GO" id="GO:0005794">
    <property type="term" value="C:Golgi apparatus"/>
    <property type="evidence" value="ECO:0007669"/>
    <property type="project" value="TreeGrafter"/>
</dbReference>
<feature type="compositionally biased region" description="Low complexity" evidence="8">
    <location>
        <begin position="130"/>
        <end position="141"/>
    </location>
</feature>
<evidence type="ECO:0000256" key="2">
    <source>
        <dbReference type="ARBA" id="ARBA00022448"/>
    </source>
</evidence>
<evidence type="ECO:0000313" key="10">
    <source>
        <dbReference type="EMBL" id="OEJ86451.1"/>
    </source>
</evidence>
<dbReference type="SUPFAM" id="SSF54631">
    <property type="entry name" value="CBS-domain pair"/>
    <property type="match status" value="1"/>
</dbReference>
<name>A0A1E5RHS4_9ASCO</name>
<keyword evidence="3 9" id="KW-0812">Transmembrane</keyword>
<dbReference type="InterPro" id="IPR014743">
    <property type="entry name" value="Cl-channel_core"/>
</dbReference>
<feature type="transmembrane region" description="Helical" evidence="9">
    <location>
        <begin position="489"/>
        <end position="510"/>
    </location>
</feature>
<dbReference type="OrthoDB" id="44789at2759"/>
<dbReference type="PANTHER" id="PTHR45711">
    <property type="entry name" value="CHLORIDE CHANNEL PROTEIN"/>
    <property type="match status" value="1"/>
</dbReference>
<dbReference type="GO" id="GO:0005886">
    <property type="term" value="C:plasma membrane"/>
    <property type="evidence" value="ECO:0007669"/>
    <property type="project" value="TreeGrafter"/>
</dbReference>
<keyword evidence="4 9" id="KW-1133">Transmembrane helix</keyword>
<feature type="compositionally biased region" description="Polar residues" evidence="8">
    <location>
        <begin position="33"/>
        <end position="42"/>
    </location>
</feature>
<dbReference type="Gene3D" id="1.10.3080.10">
    <property type="entry name" value="Clc chloride channel"/>
    <property type="match status" value="1"/>
</dbReference>
<keyword evidence="11" id="KW-1185">Reference proteome</keyword>
<proteinExistence type="predicted"/>
<dbReference type="InterPro" id="IPR046342">
    <property type="entry name" value="CBS_dom_sf"/>
</dbReference>
<evidence type="ECO:0000256" key="8">
    <source>
        <dbReference type="SAM" id="MobiDB-lite"/>
    </source>
</evidence>
<dbReference type="PRINTS" id="PR00762">
    <property type="entry name" value="CLCHANNEL"/>
</dbReference>
<reference evidence="11" key="1">
    <citation type="journal article" date="2016" name="Genome Announc.">
        <title>Genome sequences of three species of Hanseniaspora isolated from spontaneous wine fermentations.</title>
        <authorList>
            <person name="Sternes P.R."/>
            <person name="Lee D."/>
            <person name="Kutyna D.R."/>
            <person name="Borneman A.R."/>
        </authorList>
    </citation>
    <scope>NUCLEOTIDE SEQUENCE [LARGE SCALE GENOMIC DNA]</scope>
    <source>
        <strain evidence="11">AWRI3579</strain>
    </source>
</reference>
<feature type="transmembrane region" description="Helical" evidence="9">
    <location>
        <begin position="655"/>
        <end position="677"/>
    </location>
</feature>
<dbReference type="Pfam" id="PF00654">
    <property type="entry name" value="Voltage_CLC"/>
    <property type="match status" value="1"/>
</dbReference>
<evidence type="ECO:0000256" key="3">
    <source>
        <dbReference type="ARBA" id="ARBA00022692"/>
    </source>
</evidence>
<evidence type="ECO:0000313" key="11">
    <source>
        <dbReference type="Proteomes" id="UP000095728"/>
    </source>
</evidence>
<gene>
    <name evidence="10" type="ORF">AWRI3579_g1654</name>
</gene>
<dbReference type="InParanoid" id="A0A1E5RHS4"/>
<dbReference type="CDD" id="cd03684">
    <property type="entry name" value="ClC_3_like"/>
    <property type="match status" value="1"/>
</dbReference>
<feature type="compositionally biased region" description="Polar residues" evidence="8">
    <location>
        <begin position="58"/>
        <end position="76"/>
    </location>
</feature>
<accession>A0A1E5RHS4</accession>
<dbReference type="GO" id="GO:0005769">
    <property type="term" value="C:early endosome"/>
    <property type="evidence" value="ECO:0007669"/>
    <property type="project" value="TreeGrafter"/>
</dbReference>
<dbReference type="SUPFAM" id="SSF81340">
    <property type="entry name" value="Clc chloride channel"/>
    <property type="match status" value="1"/>
</dbReference>
<evidence type="ECO:0000256" key="4">
    <source>
        <dbReference type="ARBA" id="ARBA00022989"/>
    </source>
</evidence>
<feature type="transmembrane region" description="Helical" evidence="9">
    <location>
        <begin position="246"/>
        <end position="263"/>
    </location>
</feature>
<feature type="transmembrane region" description="Helical" evidence="9">
    <location>
        <begin position="452"/>
        <end position="477"/>
    </location>
</feature>
<keyword evidence="7" id="KW-0868">Chloride</keyword>
<comment type="subcellular location">
    <subcellularLocation>
        <location evidence="1">Membrane</location>
        <topology evidence="1">Multi-pass membrane protein</topology>
    </subcellularLocation>
</comment>
<protein>
    <submittedName>
        <fullName evidence="10">H(+)/Cl(-) exchange transporter 3</fullName>
    </submittedName>
</protein>
<feature type="transmembrane region" description="Helical" evidence="9">
    <location>
        <begin position="572"/>
        <end position="589"/>
    </location>
</feature>
<feature type="transmembrane region" description="Helical" evidence="9">
    <location>
        <begin position="530"/>
        <end position="551"/>
    </location>
</feature>
<sequence length="987" mass="110515">MESTKHNSQNERTPTDQQKFATSLQQKLRRVPLQTQKSQTLLRESLPGIDQLVEEPNAYSQTPSPRNNSNTQNITNKPLHLPSKELVDFASQTSLRTPIKKFSLPGNVSDSSSKDQNDSRVTKSISNSIDNLTADNLANNLKSEERSTTVRPRKSRAEFYLSTPNAEITDPLLSSTYHPNRYGATNSASSDKSSSELQPEVPTKTRNFYDDFTSVDWVKDYIYDANSKATPTGNFFRLMLHRLTDWFALVIICLVWACIAYVIDKFEELLIDFKKGVCFFNLLLNEQQCLKSNHEWVLWPQVIYEKLYRFDQSFFPTVDFLFYVTLSILLAYFSVKLTLTTKNINPLTTQHSNDLSKTESNFDMATKKEAKVMYSAYGSGVPEVKTVLSGFTIRKFLGSYTLFAKGLALVFAIASGLSLGKEGPYVHLATCCGNICSRFFTKYKENGIERRILLSASAAAGVALAFGSPLGGVLFALEEVSYYLPGNQLFKTFFAAIVSTLFLTFLNPYGTGKAVLFSVNYESDWVPLELPLFTLIGVGGGVFGALFCKFVQFWGGWFRSKKFVKNKPIREVLIIALLTAFLSFANPFTNTSVASVLASVASPCYSMDDSTGDFGLCPLKSMNFMSEFNSMLYALVVKIGLTAITFGLKVPAGIYVPSMIIGALGGRLFGMFIQYVAYSHRGVFPFNEICSKNTTCDGLCVDMGIYAMIGAASTMAGVTRMNVTLAVIMFELTSSYNHVLPMSIAIACSNFVANFLEPRSLYENLIIKNDLPYLNKQKPYCISKDHQQDLKYIMTSLNENKKTGFYIDVSKSNYVPSNELRCLLEKQQRRGLVDGCIPILKNDKLVGILPGPELELALDKVSDFRLEYKLPNDVQLKLFNDNSDSITPDSLRNEDINEIVQSLSGTNTQDSHMAEELLLVFMLNKISDLTDIVETAPIILSINSPLSLVELVFINMGNRYIVIMNEDQFVGFLHKKDFIDYCRRLET</sequence>
<dbReference type="FunFam" id="1.10.3080.10:FF:000030">
    <property type="entry name" value="Chloride channel protein"/>
    <property type="match status" value="1"/>
</dbReference>
<evidence type="ECO:0000256" key="6">
    <source>
        <dbReference type="ARBA" id="ARBA00023136"/>
    </source>
</evidence>
<dbReference type="GO" id="GO:0005247">
    <property type="term" value="F:voltage-gated chloride channel activity"/>
    <property type="evidence" value="ECO:0007669"/>
    <property type="project" value="TreeGrafter"/>
</dbReference>
<dbReference type="Proteomes" id="UP000095728">
    <property type="component" value="Unassembled WGS sequence"/>
</dbReference>
<feature type="region of interest" description="Disordered" evidence="8">
    <location>
        <begin position="100"/>
        <end position="156"/>
    </location>
</feature>
<comment type="caution">
    <text evidence="10">The sequence shown here is derived from an EMBL/GenBank/DDBJ whole genome shotgun (WGS) entry which is preliminary data.</text>
</comment>
<dbReference type="PANTHER" id="PTHR45711:SF3">
    <property type="entry name" value="CLC CHANNEL"/>
    <property type="match status" value="1"/>
</dbReference>
<dbReference type="InterPro" id="IPR001807">
    <property type="entry name" value="ClC"/>
</dbReference>
<dbReference type="EMBL" id="LPNM01000006">
    <property type="protein sequence ID" value="OEJ86451.1"/>
    <property type="molecule type" value="Genomic_DNA"/>
</dbReference>
<feature type="region of interest" description="Disordered" evidence="8">
    <location>
        <begin position="1"/>
        <end position="77"/>
    </location>
</feature>
<keyword evidence="2" id="KW-0813">Transport</keyword>
<keyword evidence="5" id="KW-0406">Ion transport</keyword>
<feature type="transmembrane region" description="Helical" evidence="9">
    <location>
        <begin position="314"/>
        <end position="335"/>
    </location>
</feature>
<feature type="compositionally biased region" description="Basic and acidic residues" evidence="8">
    <location>
        <begin position="112"/>
        <end position="121"/>
    </location>
</feature>
<evidence type="ECO:0000256" key="1">
    <source>
        <dbReference type="ARBA" id="ARBA00004141"/>
    </source>
</evidence>
<evidence type="ECO:0000256" key="5">
    <source>
        <dbReference type="ARBA" id="ARBA00023065"/>
    </source>
</evidence>
<keyword evidence="6 9" id="KW-0472">Membrane</keyword>